<dbReference type="AlphaFoldDB" id="A0A395LZD8"/>
<evidence type="ECO:0000313" key="10">
    <source>
        <dbReference type="Proteomes" id="UP000266389"/>
    </source>
</evidence>
<sequence length="409" mass="44861">MMGYRAIRIVRAVVIYAILTIFALIMLFPFLVMLFTSLKTPADTFSYPPRLFPVEQVTAAVAGFDRPLPLYHVVSESGERKQMALAEENIRVGIFAPLDAAGKPDDSRAVLRRFGEVKVAGGSTPKEVVVNGQAVPVYEVPVGDTIAEMVVLTRTTVGRFVNPQNPEEVALANVRLSEPVTRLTAHPENYLEVVNLLGFDRALSNTAMITILTVIGQLVTSVLGGYAFARLKFPGRDQIFLFYLGTIMVPFVVLIIPLYQLMVAIGWVNAMPALILPWLYTAYGTFLMRQFFITIPKEIEEAALIDGASRWSILTRIFLPASVPALATLATFTFLYAWNSFFWPLVVVNTGNTRAQVLTLALNVLRGRASDSPNLILAGASIAIIPPTLVFILAQRYYVASVTSSGVKG</sequence>
<accession>A0A395LZD8</accession>
<evidence type="ECO:0000256" key="2">
    <source>
        <dbReference type="ARBA" id="ARBA00022448"/>
    </source>
</evidence>
<dbReference type="PANTHER" id="PTHR43744:SF12">
    <property type="entry name" value="ABC TRANSPORTER PERMEASE PROTEIN MG189-RELATED"/>
    <property type="match status" value="1"/>
</dbReference>
<dbReference type="SUPFAM" id="SSF161098">
    <property type="entry name" value="MetI-like"/>
    <property type="match status" value="1"/>
</dbReference>
<keyword evidence="6 7" id="KW-0472">Membrane</keyword>
<dbReference type="Proteomes" id="UP000266389">
    <property type="component" value="Unassembled WGS sequence"/>
</dbReference>
<dbReference type="Gene3D" id="1.10.3720.10">
    <property type="entry name" value="MetI-like"/>
    <property type="match status" value="1"/>
</dbReference>
<feature type="transmembrane region" description="Helical" evidence="7">
    <location>
        <begin position="317"/>
        <end position="338"/>
    </location>
</feature>
<dbReference type="GO" id="GO:0005886">
    <property type="term" value="C:plasma membrane"/>
    <property type="evidence" value="ECO:0007669"/>
    <property type="project" value="UniProtKB-SubCell"/>
</dbReference>
<dbReference type="InterPro" id="IPR035906">
    <property type="entry name" value="MetI-like_sf"/>
</dbReference>
<dbReference type="GO" id="GO:0055085">
    <property type="term" value="P:transmembrane transport"/>
    <property type="evidence" value="ECO:0007669"/>
    <property type="project" value="InterPro"/>
</dbReference>
<dbReference type="PANTHER" id="PTHR43744">
    <property type="entry name" value="ABC TRANSPORTER PERMEASE PROTEIN MG189-RELATED-RELATED"/>
    <property type="match status" value="1"/>
</dbReference>
<evidence type="ECO:0000256" key="1">
    <source>
        <dbReference type="ARBA" id="ARBA00004651"/>
    </source>
</evidence>
<feature type="domain" description="ABC transmembrane type-1" evidence="8">
    <location>
        <begin position="203"/>
        <end position="394"/>
    </location>
</feature>
<feature type="transmembrane region" description="Helical" evidence="7">
    <location>
        <begin position="12"/>
        <end position="35"/>
    </location>
</feature>
<feature type="transmembrane region" description="Helical" evidence="7">
    <location>
        <begin position="207"/>
        <end position="228"/>
    </location>
</feature>
<dbReference type="Pfam" id="PF00528">
    <property type="entry name" value="BPD_transp_1"/>
    <property type="match status" value="1"/>
</dbReference>
<evidence type="ECO:0000256" key="3">
    <source>
        <dbReference type="ARBA" id="ARBA00022475"/>
    </source>
</evidence>
<evidence type="ECO:0000313" key="9">
    <source>
        <dbReference type="EMBL" id="RFM23876.1"/>
    </source>
</evidence>
<reference evidence="9 10" key="1">
    <citation type="journal article" date="2011" name="ISME J.">
        <title>Community ecology of hot spring cyanobacterial mats: predominant populations and their functional potential.</title>
        <authorList>
            <person name="Klatt C.G."/>
            <person name="Wood J.M."/>
            <person name="Rusch D.B."/>
            <person name="Bateson M.M."/>
            <person name="Hamamura N."/>
            <person name="Heidelberg J.F."/>
            <person name="Grossman A.R."/>
            <person name="Bhaya D."/>
            <person name="Cohan F.M."/>
            <person name="Kuhl M."/>
            <person name="Bryant D.A."/>
            <person name="Ward D.M."/>
        </authorList>
    </citation>
    <scope>NUCLEOTIDE SEQUENCE [LARGE SCALE GENOMIC DNA]</scope>
    <source>
        <strain evidence="9">OS</strain>
    </source>
</reference>
<evidence type="ECO:0000256" key="5">
    <source>
        <dbReference type="ARBA" id="ARBA00022989"/>
    </source>
</evidence>
<protein>
    <submittedName>
        <fullName evidence="9">Carbohydrate ABC transporter permease</fullName>
    </submittedName>
</protein>
<evidence type="ECO:0000256" key="6">
    <source>
        <dbReference type="ARBA" id="ARBA00023136"/>
    </source>
</evidence>
<feature type="transmembrane region" description="Helical" evidence="7">
    <location>
        <begin position="375"/>
        <end position="394"/>
    </location>
</feature>
<comment type="subcellular location">
    <subcellularLocation>
        <location evidence="1 7">Cell membrane</location>
        <topology evidence="1 7">Multi-pass membrane protein</topology>
    </subcellularLocation>
</comment>
<gene>
    <name evidence="9" type="ORF">D0433_08810</name>
</gene>
<keyword evidence="2 7" id="KW-0813">Transport</keyword>
<feature type="transmembrane region" description="Helical" evidence="7">
    <location>
        <begin position="265"/>
        <end position="287"/>
    </location>
</feature>
<keyword evidence="5 7" id="KW-1133">Transmembrane helix</keyword>
<feature type="transmembrane region" description="Helical" evidence="7">
    <location>
        <begin position="240"/>
        <end position="259"/>
    </location>
</feature>
<name>A0A395LZD8_9BACT</name>
<comment type="similarity">
    <text evidence="7">Belongs to the binding-protein-dependent transport system permease family.</text>
</comment>
<dbReference type="PROSITE" id="PS50928">
    <property type="entry name" value="ABC_TM1"/>
    <property type="match status" value="1"/>
</dbReference>
<dbReference type="CDD" id="cd06261">
    <property type="entry name" value="TM_PBP2"/>
    <property type="match status" value="1"/>
</dbReference>
<evidence type="ECO:0000259" key="8">
    <source>
        <dbReference type="PROSITE" id="PS50928"/>
    </source>
</evidence>
<evidence type="ECO:0000256" key="7">
    <source>
        <dbReference type="RuleBase" id="RU363032"/>
    </source>
</evidence>
<keyword evidence="3" id="KW-1003">Cell membrane</keyword>
<organism evidence="9 10">
    <name type="scientific">Candidatus Thermochlorobacter aerophilus</name>
    <dbReference type="NCBI Taxonomy" id="1868324"/>
    <lineage>
        <taxon>Bacteria</taxon>
        <taxon>Pseudomonadati</taxon>
        <taxon>Chlorobiota</taxon>
        <taxon>Chlorobiia</taxon>
        <taxon>Chlorobiales</taxon>
        <taxon>Candidatus Thermochlorobacteriaceae</taxon>
        <taxon>Candidatus Thermochlorobacter</taxon>
    </lineage>
</organism>
<comment type="caution">
    <text evidence="9">The sequence shown here is derived from an EMBL/GenBank/DDBJ whole genome shotgun (WGS) entry which is preliminary data.</text>
</comment>
<dbReference type="InterPro" id="IPR000515">
    <property type="entry name" value="MetI-like"/>
</dbReference>
<proteinExistence type="inferred from homology"/>
<keyword evidence="4 7" id="KW-0812">Transmembrane</keyword>
<dbReference type="EMBL" id="PHFL01000056">
    <property type="protein sequence ID" value="RFM23876.1"/>
    <property type="molecule type" value="Genomic_DNA"/>
</dbReference>
<evidence type="ECO:0000256" key="4">
    <source>
        <dbReference type="ARBA" id="ARBA00022692"/>
    </source>
</evidence>